<dbReference type="Proteomes" id="UP000605676">
    <property type="component" value="Unassembled WGS sequence"/>
</dbReference>
<comment type="caution">
    <text evidence="1">The sequence shown here is derived from an EMBL/GenBank/DDBJ whole genome shotgun (WGS) entry which is preliminary data.</text>
</comment>
<reference evidence="1 2" key="1">
    <citation type="submission" date="2021-01" db="EMBL/GenBank/DDBJ databases">
        <title>Carboxyliciviraga sp.nov., isolated from coastal sediments.</title>
        <authorList>
            <person name="Lu D."/>
            <person name="Zhang T."/>
        </authorList>
    </citation>
    <scope>NUCLEOTIDE SEQUENCE [LARGE SCALE GENOMIC DNA]</scope>
    <source>
        <strain evidence="1 2">N1Y132</strain>
    </source>
</reference>
<name>A0ABS1HGK8_9BACT</name>
<keyword evidence="2" id="KW-1185">Reference proteome</keyword>
<dbReference type="EMBL" id="JAENRR010000005">
    <property type="protein sequence ID" value="MBK3516334.1"/>
    <property type="molecule type" value="Genomic_DNA"/>
</dbReference>
<dbReference type="RefSeq" id="WP_200463565.1">
    <property type="nucleotide sequence ID" value="NZ_JAENRR010000005.1"/>
</dbReference>
<evidence type="ECO:0000313" key="1">
    <source>
        <dbReference type="EMBL" id="MBK3516334.1"/>
    </source>
</evidence>
<gene>
    <name evidence="1" type="ORF">JIV24_03205</name>
</gene>
<organism evidence="1 2">
    <name type="scientific">Carboxylicivirga marina</name>
    <dbReference type="NCBI Taxonomy" id="2800988"/>
    <lineage>
        <taxon>Bacteria</taxon>
        <taxon>Pseudomonadati</taxon>
        <taxon>Bacteroidota</taxon>
        <taxon>Bacteroidia</taxon>
        <taxon>Marinilabiliales</taxon>
        <taxon>Marinilabiliaceae</taxon>
        <taxon>Carboxylicivirga</taxon>
    </lineage>
</organism>
<proteinExistence type="predicted"/>
<accession>A0ABS1HGK8</accession>
<sequence>MMFAIQTASNALFYHTHNIDGKSYSHAHPGCDGHSHAPTDFAFYQQLQTSVSKEAPALLSDILLVYHERSAVECTFLYNQRHISQCTGRAPPVA</sequence>
<protein>
    <submittedName>
        <fullName evidence="1">Uncharacterized protein</fullName>
    </submittedName>
</protein>
<evidence type="ECO:0000313" key="2">
    <source>
        <dbReference type="Proteomes" id="UP000605676"/>
    </source>
</evidence>